<keyword evidence="5 8" id="KW-0808">Transferase</keyword>
<dbReference type="PANTHER" id="PTHR13090">
    <property type="entry name" value="ARGININE-HYDROXYLASE NDUFAF5, MITOCHONDRIAL"/>
    <property type="match status" value="1"/>
</dbReference>
<dbReference type="InterPro" id="IPR013216">
    <property type="entry name" value="Methyltransf_11"/>
</dbReference>
<evidence type="ECO:0000256" key="2">
    <source>
        <dbReference type="ARBA" id="ARBA00004746"/>
    </source>
</evidence>
<dbReference type="HAMAP" id="MF_00835">
    <property type="entry name" value="BioC"/>
    <property type="match status" value="1"/>
</dbReference>
<dbReference type="Gene3D" id="3.40.50.150">
    <property type="entry name" value="Vaccinia Virus protein VP39"/>
    <property type="match status" value="1"/>
</dbReference>
<dbReference type="InterPro" id="IPR029063">
    <property type="entry name" value="SAM-dependent_MTases_sf"/>
</dbReference>
<dbReference type="AlphaFoldDB" id="A0A9E2L9C4"/>
<dbReference type="EMBL" id="JAHLFU010000216">
    <property type="protein sequence ID" value="MBU3854220.1"/>
    <property type="molecule type" value="Genomic_DNA"/>
</dbReference>
<gene>
    <name evidence="8 10" type="primary">bioC</name>
    <name evidence="10" type="ORF">H9789_10495</name>
</gene>
<evidence type="ECO:0000256" key="5">
    <source>
        <dbReference type="ARBA" id="ARBA00022679"/>
    </source>
</evidence>
<dbReference type="PANTHER" id="PTHR13090:SF1">
    <property type="entry name" value="ARGININE-HYDROXYLASE NDUFAF5, MITOCHONDRIAL"/>
    <property type="match status" value="1"/>
</dbReference>
<comment type="catalytic activity">
    <reaction evidence="1 8">
        <text>malonyl-[ACP] + S-adenosyl-L-methionine = malonyl-[ACP] methyl ester + S-adenosyl-L-homocysteine</text>
        <dbReference type="Rhea" id="RHEA:17105"/>
        <dbReference type="Rhea" id="RHEA-COMP:9623"/>
        <dbReference type="Rhea" id="RHEA-COMP:9954"/>
        <dbReference type="ChEBI" id="CHEBI:57856"/>
        <dbReference type="ChEBI" id="CHEBI:59789"/>
        <dbReference type="ChEBI" id="CHEBI:78449"/>
        <dbReference type="ChEBI" id="CHEBI:78845"/>
        <dbReference type="EC" id="2.1.1.197"/>
    </reaction>
</comment>
<name>A0A9E2L9C4_9BACT</name>
<comment type="similarity">
    <text evidence="8">Belongs to the methyltransferase superfamily.</text>
</comment>
<evidence type="ECO:0000313" key="10">
    <source>
        <dbReference type="EMBL" id="MBU3854220.1"/>
    </source>
</evidence>
<organism evidence="10 11">
    <name type="scientific">Candidatus Paraprevotella stercoravium</name>
    <dbReference type="NCBI Taxonomy" id="2838725"/>
    <lineage>
        <taxon>Bacteria</taxon>
        <taxon>Pseudomonadati</taxon>
        <taxon>Bacteroidota</taxon>
        <taxon>Bacteroidia</taxon>
        <taxon>Bacteroidales</taxon>
        <taxon>Prevotellaceae</taxon>
        <taxon>Paraprevotella</taxon>
    </lineage>
</organism>
<accession>A0A9E2L9C4</accession>
<dbReference type="EC" id="2.1.1.197" evidence="3 8"/>
<keyword evidence="6 8" id="KW-0949">S-adenosyl-L-methionine</keyword>
<dbReference type="Proteomes" id="UP000823865">
    <property type="component" value="Unassembled WGS sequence"/>
</dbReference>
<dbReference type="InterPro" id="IPR050602">
    <property type="entry name" value="Malonyl-ACP_OMT"/>
</dbReference>
<dbReference type="GO" id="GO:0009102">
    <property type="term" value="P:biotin biosynthetic process"/>
    <property type="evidence" value="ECO:0007669"/>
    <property type="project" value="UniProtKB-UniRule"/>
</dbReference>
<keyword evidence="4 8" id="KW-0489">Methyltransferase</keyword>
<evidence type="ECO:0000256" key="8">
    <source>
        <dbReference type="HAMAP-Rule" id="MF_00835"/>
    </source>
</evidence>
<dbReference type="NCBIfam" id="TIGR02072">
    <property type="entry name" value="BioC"/>
    <property type="match status" value="1"/>
</dbReference>
<dbReference type="SUPFAM" id="SSF53335">
    <property type="entry name" value="S-adenosyl-L-methionine-dependent methyltransferases"/>
    <property type="match status" value="1"/>
</dbReference>
<evidence type="ECO:0000256" key="7">
    <source>
        <dbReference type="ARBA" id="ARBA00022756"/>
    </source>
</evidence>
<dbReference type="Pfam" id="PF08241">
    <property type="entry name" value="Methyltransf_11"/>
    <property type="match status" value="1"/>
</dbReference>
<keyword evidence="7 8" id="KW-0093">Biotin biosynthesis</keyword>
<evidence type="ECO:0000256" key="6">
    <source>
        <dbReference type="ARBA" id="ARBA00022691"/>
    </source>
</evidence>
<dbReference type="GO" id="GO:0008757">
    <property type="term" value="F:S-adenosylmethionine-dependent methyltransferase activity"/>
    <property type="evidence" value="ECO:0007669"/>
    <property type="project" value="InterPro"/>
</dbReference>
<evidence type="ECO:0000256" key="1">
    <source>
        <dbReference type="ARBA" id="ARBA00000852"/>
    </source>
</evidence>
<dbReference type="GO" id="GO:0010340">
    <property type="term" value="F:carboxyl-O-methyltransferase activity"/>
    <property type="evidence" value="ECO:0007669"/>
    <property type="project" value="UniProtKB-UniRule"/>
</dbReference>
<protein>
    <recommendedName>
        <fullName evidence="3 8">Malonyl-[acyl-carrier protein] O-methyltransferase</fullName>
        <shortName evidence="8">Malonyl-ACP O-methyltransferase</shortName>
        <ecNumber evidence="3 8">2.1.1.197</ecNumber>
    </recommendedName>
    <alternativeName>
        <fullName evidence="8">Biotin synthesis protein BioC</fullName>
    </alternativeName>
</protein>
<reference evidence="10" key="1">
    <citation type="journal article" date="2021" name="PeerJ">
        <title>Extensive microbial diversity within the chicken gut microbiome revealed by metagenomics and culture.</title>
        <authorList>
            <person name="Gilroy R."/>
            <person name="Ravi A."/>
            <person name="Getino M."/>
            <person name="Pursley I."/>
            <person name="Horton D.L."/>
            <person name="Alikhan N.F."/>
            <person name="Baker D."/>
            <person name="Gharbi K."/>
            <person name="Hall N."/>
            <person name="Watson M."/>
            <person name="Adriaenssens E.M."/>
            <person name="Foster-Nyarko E."/>
            <person name="Jarju S."/>
            <person name="Secka A."/>
            <person name="Antonio M."/>
            <person name="Oren A."/>
            <person name="Chaudhuri R.R."/>
            <person name="La Ragione R."/>
            <person name="Hildebrand F."/>
            <person name="Pallen M.J."/>
        </authorList>
    </citation>
    <scope>NUCLEOTIDE SEQUENCE</scope>
    <source>
        <strain evidence="10">G3-2149</strain>
    </source>
</reference>
<feature type="domain" description="Methyltransferase type 11" evidence="9">
    <location>
        <begin position="48"/>
        <end position="143"/>
    </location>
</feature>
<dbReference type="InterPro" id="IPR011814">
    <property type="entry name" value="BioC"/>
</dbReference>
<comment type="pathway">
    <text evidence="2 8">Cofactor biosynthesis; biotin biosynthesis.</text>
</comment>
<comment type="function">
    <text evidence="8">Converts the free carboxyl group of a malonyl-thioester to its methyl ester by transfer of a methyl group from S-adenosyl-L-methionine (SAM). It allows to synthesize pimeloyl-ACP via the fatty acid synthetic pathway.</text>
</comment>
<proteinExistence type="inferred from homology"/>
<dbReference type="GO" id="GO:0102130">
    <property type="term" value="F:malonyl-CoA methyltransferase activity"/>
    <property type="evidence" value="ECO:0007669"/>
    <property type="project" value="UniProtKB-EC"/>
</dbReference>
<comment type="caution">
    <text evidence="10">The sequence shown here is derived from an EMBL/GenBank/DDBJ whole genome shotgun (WGS) entry which is preliminary data.</text>
</comment>
<evidence type="ECO:0000256" key="3">
    <source>
        <dbReference type="ARBA" id="ARBA00012327"/>
    </source>
</evidence>
<evidence type="ECO:0000256" key="4">
    <source>
        <dbReference type="ARBA" id="ARBA00022603"/>
    </source>
</evidence>
<dbReference type="CDD" id="cd02440">
    <property type="entry name" value="AdoMet_MTases"/>
    <property type="match status" value="1"/>
</dbReference>
<evidence type="ECO:0000259" key="9">
    <source>
        <dbReference type="Pfam" id="PF08241"/>
    </source>
</evidence>
<dbReference type="GO" id="GO:0032259">
    <property type="term" value="P:methylation"/>
    <property type="evidence" value="ECO:0007669"/>
    <property type="project" value="UniProtKB-KW"/>
</dbReference>
<sequence>MDKSLIRSRFARAAATYSDEAVVQARIARRMTDIMLGTDFPRSGAQVLEFGCGSGGFTALWTPAFRPAQLWLNDLCPEVRPIALQNVAPGVPVRFLEGDIEQLPLPEALDAVVSCSALQWLEHPKAFLHRCAVILRPGGYLVFSTFGPQNVHEVTQLTGATLPYRSASAWAALLETDFEVVHQSEELHRLTFPDPVSVLHHLKATGVTGIRKERWNKTTLRTFAESYRNRFATTPDGVQLTYHPVYLVARKR</sequence>
<reference evidence="10" key="2">
    <citation type="submission" date="2021-04" db="EMBL/GenBank/DDBJ databases">
        <authorList>
            <person name="Gilroy R."/>
        </authorList>
    </citation>
    <scope>NUCLEOTIDE SEQUENCE</scope>
    <source>
        <strain evidence="10">G3-2149</strain>
    </source>
</reference>
<evidence type="ECO:0000313" key="11">
    <source>
        <dbReference type="Proteomes" id="UP000823865"/>
    </source>
</evidence>